<dbReference type="SMART" id="SM00530">
    <property type="entry name" value="HTH_XRE"/>
    <property type="match status" value="1"/>
</dbReference>
<gene>
    <name evidence="3" type="ORF">LEUCIP111803_01263</name>
</gene>
<proteinExistence type="predicted"/>
<evidence type="ECO:0000313" key="3">
    <source>
        <dbReference type="EMBL" id="CAG7610112.1"/>
    </source>
</evidence>
<dbReference type="PROSITE" id="PS50943">
    <property type="entry name" value="HTH_CROC1"/>
    <property type="match status" value="1"/>
</dbReference>
<comment type="caution">
    <text evidence="3">The sequence shown here is derived from an EMBL/GenBank/DDBJ whole genome shotgun (WGS) entry which is preliminary data.</text>
</comment>
<keyword evidence="1" id="KW-0238">DNA-binding</keyword>
<dbReference type="PANTHER" id="PTHR46797:SF1">
    <property type="entry name" value="METHYLPHOSPHONATE SYNTHASE"/>
    <property type="match status" value="1"/>
</dbReference>
<dbReference type="GO" id="GO:0003700">
    <property type="term" value="F:DNA-binding transcription factor activity"/>
    <property type="evidence" value="ECO:0007669"/>
    <property type="project" value="TreeGrafter"/>
</dbReference>
<name>A0A916NHH1_9MICO</name>
<dbReference type="CDD" id="cd02209">
    <property type="entry name" value="cupin_XRE_C"/>
    <property type="match status" value="1"/>
</dbReference>
<reference evidence="3" key="1">
    <citation type="submission" date="2021-06" db="EMBL/GenBank/DDBJ databases">
        <authorList>
            <person name="Criscuolo A."/>
        </authorList>
    </citation>
    <scope>NUCLEOTIDE SEQUENCE</scope>
    <source>
        <strain evidence="3">CIP111803</strain>
    </source>
</reference>
<keyword evidence="4" id="KW-1185">Reference proteome</keyword>
<evidence type="ECO:0000259" key="2">
    <source>
        <dbReference type="PROSITE" id="PS50943"/>
    </source>
</evidence>
<dbReference type="EMBL" id="CAJVAP010000012">
    <property type="protein sequence ID" value="CAG7610112.1"/>
    <property type="molecule type" value="Genomic_DNA"/>
</dbReference>
<dbReference type="InterPro" id="IPR001387">
    <property type="entry name" value="Cro/C1-type_HTH"/>
</dbReference>
<evidence type="ECO:0000313" key="4">
    <source>
        <dbReference type="Proteomes" id="UP000693892"/>
    </source>
</evidence>
<dbReference type="PANTHER" id="PTHR46797">
    <property type="entry name" value="HTH-TYPE TRANSCRIPTIONAL REGULATOR"/>
    <property type="match status" value="1"/>
</dbReference>
<dbReference type="InterPro" id="IPR050807">
    <property type="entry name" value="TransReg_Diox_bact_type"/>
</dbReference>
<dbReference type="CDD" id="cd00093">
    <property type="entry name" value="HTH_XRE"/>
    <property type="match status" value="1"/>
</dbReference>
<dbReference type="GO" id="GO:0005829">
    <property type="term" value="C:cytosol"/>
    <property type="evidence" value="ECO:0007669"/>
    <property type="project" value="TreeGrafter"/>
</dbReference>
<dbReference type="AlphaFoldDB" id="A0A916NHH1"/>
<protein>
    <recommendedName>
        <fullName evidence="2">HTH cro/C1-type domain-containing protein</fullName>
    </recommendedName>
</protein>
<feature type="domain" description="HTH cro/C1-type" evidence="2">
    <location>
        <begin position="8"/>
        <end position="62"/>
    </location>
</feature>
<dbReference type="Pfam" id="PF01381">
    <property type="entry name" value="HTH_3"/>
    <property type="match status" value="1"/>
</dbReference>
<dbReference type="GO" id="GO:0003677">
    <property type="term" value="F:DNA binding"/>
    <property type="evidence" value="ECO:0007669"/>
    <property type="project" value="UniProtKB-KW"/>
</dbReference>
<organism evidence="3 4">
    <name type="scientific">Leucobacter soli</name>
    <dbReference type="NCBI Taxonomy" id="2812850"/>
    <lineage>
        <taxon>Bacteria</taxon>
        <taxon>Bacillati</taxon>
        <taxon>Actinomycetota</taxon>
        <taxon>Actinomycetes</taxon>
        <taxon>Micrococcales</taxon>
        <taxon>Microbacteriaceae</taxon>
        <taxon>Leucobacter</taxon>
    </lineage>
</organism>
<dbReference type="Proteomes" id="UP000693892">
    <property type="component" value="Unassembled WGS sequence"/>
</dbReference>
<sequence length="184" mass="19446">MKRVGTNVRFIRESHGISLAQLAARTGVAKSTLSQLEAGASNATLTTIGSVAGALSVDVAELVREHEEEQVVVVRRGDGADVSDQGSVGEHMRTALVGPSVLEFHRIRLDAGSYESSPSHGLGSREHLLVVSGALKAGPNDARIVARAGDYVSYPGDQVHHFEAVEGESAEYWIVATFPRTMGG</sequence>
<accession>A0A916NHH1</accession>
<evidence type="ECO:0000256" key="1">
    <source>
        <dbReference type="ARBA" id="ARBA00023125"/>
    </source>
</evidence>